<accession>M3CW97</accession>
<dbReference type="EMBL" id="KB456272">
    <property type="protein sequence ID" value="EMF07931.1"/>
    <property type="molecule type" value="Genomic_DNA"/>
</dbReference>
<dbReference type="Gene3D" id="3.40.50.720">
    <property type="entry name" value="NAD(P)-binding Rossmann-like Domain"/>
    <property type="match status" value="1"/>
</dbReference>
<feature type="domain" description="NmrA-like" evidence="3">
    <location>
        <begin position="4"/>
        <end position="236"/>
    </location>
</feature>
<evidence type="ECO:0000259" key="3">
    <source>
        <dbReference type="Pfam" id="PF05368"/>
    </source>
</evidence>
<dbReference type="RefSeq" id="XP_016756052.1">
    <property type="nucleotide sequence ID" value="XM_016909302.1"/>
</dbReference>
<gene>
    <name evidence="4" type="ORF">SEPMUDRAFT_54499</name>
</gene>
<dbReference type="AlphaFoldDB" id="M3CW97"/>
<sequence>MAYQRIAIAGSTGNLGPSVVQELVNAGFTITALSQSGKTSHLPSSVQTIKVDYSSQDSLVQALKGQDAVVSLIPKHEEQPALIDAAIAAGVKFFVPSEFGSDIAGSPQVAALPVFAGKKKTQEYLKAKEDKISYAIVVNGLFLDWGLMVGFWANVKGGPTQIYDGGNDKHSSTTLADVGKTVAAILKKPEAFKNRAVYVQSAAVSQNQLLEIALKKNPELKVERVEVSSKEVEKDAYEKLGKGDFSSMLSFVAVSIFNSEYGNNWSDKTDNELLGIKEKTPEELEALVAQYM</sequence>
<dbReference type="OrthoDB" id="167718at2759"/>
<dbReference type="InterPro" id="IPR036291">
    <property type="entry name" value="NAD(P)-bd_dom_sf"/>
</dbReference>
<dbReference type="Gene3D" id="3.90.25.10">
    <property type="entry name" value="UDP-galactose 4-epimerase, domain 1"/>
    <property type="match status" value="1"/>
</dbReference>
<dbReference type="PANTHER" id="PTHR47706:SF1">
    <property type="entry name" value="CIPA-LIKE, PUTATIVE (AFU_ORTHOLOGUE AFUA_1G12460)-RELATED"/>
    <property type="match status" value="1"/>
</dbReference>
<proteinExistence type="predicted"/>
<name>M3CW97_SPHMS</name>
<keyword evidence="5" id="KW-1185">Reference proteome</keyword>
<evidence type="ECO:0000313" key="5">
    <source>
        <dbReference type="Proteomes" id="UP000016931"/>
    </source>
</evidence>
<dbReference type="eggNOG" id="ENOG502S12R">
    <property type="taxonomic scope" value="Eukaryota"/>
</dbReference>
<protein>
    <submittedName>
        <fullName evidence="4">NAD(P)-binding protein</fullName>
    </submittedName>
</protein>
<dbReference type="HOGENOM" id="CLU_044876_3_3_1"/>
<reference evidence="4 5" key="1">
    <citation type="journal article" date="2012" name="PLoS Pathog.">
        <title>Diverse lifestyles and strategies of plant pathogenesis encoded in the genomes of eighteen Dothideomycetes fungi.</title>
        <authorList>
            <person name="Ohm R.A."/>
            <person name="Feau N."/>
            <person name="Henrissat B."/>
            <person name="Schoch C.L."/>
            <person name="Horwitz B.A."/>
            <person name="Barry K.W."/>
            <person name="Condon B.J."/>
            <person name="Copeland A.C."/>
            <person name="Dhillon B."/>
            <person name="Glaser F."/>
            <person name="Hesse C.N."/>
            <person name="Kosti I."/>
            <person name="LaButti K."/>
            <person name="Lindquist E.A."/>
            <person name="Lucas S."/>
            <person name="Salamov A.A."/>
            <person name="Bradshaw R.E."/>
            <person name="Ciuffetti L."/>
            <person name="Hamelin R.C."/>
            <person name="Kema G.H.J."/>
            <person name="Lawrence C."/>
            <person name="Scott J.A."/>
            <person name="Spatafora J.W."/>
            <person name="Turgeon B.G."/>
            <person name="de Wit P.J.G.M."/>
            <person name="Zhong S."/>
            <person name="Goodwin S.B."/>
            <person name="Grigoriev I.V."/>
        </authorList>
    </citation>
    <scope>NUCLEOTIDE SEQUENCE [LARGE SCALE GENOMIC DNA]</scope>
    <source>
        <strain evidence="4 5">SO2202</strain>
    </source>
</reference>
<evidence type="ECO:0000256" key="2">
    <source>
        <dbReference type="ARBA" id="ARBA00023002"/>
    </source>
</evidence>
<dbReference type="PANTHER" id="PTHR47706">
    <property type="entry name" value="NMRA-LIKE FAMILY PROTEIN"/>
    <property type="match status" value="1"/>
</dbReference>
<dbReference type="STRING" id="692275.M3CW97"/>
<evidence type="ECO:0000256" key="1">
    <source>
        <dbReference type="ARBA" id="ARBA00022857"/>
    </source>
</evidence>
<dbReference type="SUPFAM" id="SSF51735">
    <property type="entry name" value="NAD(P)-binding Rossmann-fold domains"/>
    <property type="match status" value="1"/>
</dbReference>
<dbReference type="Pfam" id="PF05368">
    <property type="entry name" value="NmrA"/>
    <property type="match status" value="1"/>
</dbReference>
<keyword evidence="1" id="KW-0521">NADP</keyword>
<keyword evidence="2" id="KW-0560">Oxidoreductase</keyword>
<dbReference type="InterPro" id="IPR051609">
    <property type="entry name" value="NmrA/Isoflavone_reductase-like"/>
</dbReference>
<dbReference type="CDD" id="cd05259">
    <property type="entry name" value="PCBER_SDR_a"/>
    <property type="match status" value="1"/>
</dbReference>
<dbReference type="InterPro" id="IPR008030">
    <property type="entry name" value="NmrA-like"/>
</dbReference>
<dbReference type="GeneID" id="27906439"/>
<dbReference type="GO" id="GO:0016491">
    <property type="term" value="F:oxidoreductase activity"/>
    <property type="evidence" value="ECO:0007669"/>
    <property type="project" value="UniProtKB-KW"/>
</dbReference>
<evidence type="ECO:0000313" key="4">
    <source>
        <dbReference type="EMBL" id="EMF07931.1"/>
    </source>
</evidence>
<dbReference type="OMA" id="VISCFAT"/>
<organism evidence="4 5">
    <name type="scientific">Sphaerulina musiva (strain SO2202)</name>
    <name type="common">Poplar stem canker fungus</name>
    <name type="synonym">Septoria musiva</name>
    <dbReference type="NCBI Taxonomy" id="692275"/>
    <lineage>
        <taxon>Eukaryota</taxon>
        <taxon>Fungi</taxon>
        <taxon>Dikarya</taxon>
        <taxon>Ascomycota</taxon>
        <taxon>Pezizomycotina</taxon>
        <taxon>Dothideomycetes</taxon>
        <taxon>Dothideomycetidae</taxon>
        <taxon>Mycosphaerellales</taxon>
        <taxon>Mycosphaerellaceae</taxon>
        <taxon>Sphaerulina</taxon>
    </lineage>
</organism>
<dbReference type="InterPro" id="IPR045312">
    <property type="entry name" value="PCBER-like"/>
</dbReference>
<dbReference type="Proteomes" id="UP000016931">
    <property type="component" value="Unassembled WGS sequence"/>
</dbReference>